<gene>
    <name evidence="2" type="ORF">BHQ21_03250</name>
</gene>
<feature type="domain" description="AB hydrolase-1" evidence="1">
    <location>
        <begin position="31"/>
        <end position="269"/>
    </location>
</feature>
<name>A0A1E3T6L8_9MYCO</name>
<reference evidence="3" key="1">
    <citation type="submission" date="2016-09" db="EMBL/GenBank/DDBJ databases">
        <authorList>
            <person name="Greninger A.L."/>
            <person name="Jerome K.R."/>
            <person name="Mcnair B."/>
            <person name="Wallis C."/>
            <person name="Fang F."/>
        </authorList>
    </citation>
    <scope>NUCLEOTIDE SEQUENCE [LARGE SCALE GENOMIC DNA]</scope>
    <source>
        <strain evidence="3">BC1_M4</strain>
    </source>
</reference>
<comment type="caution">
    <text evidence="2">The sequence shown here is derived from an EMBL/GenBank/DDBJ whole genome shotgun (WGS) entry which is preliminary data.</text>
</comment>
<dbReference type="PANTHER" id="PTHR43689">
    <property type="entry name" value="HYDROLASE"/>
    <property type="match status" value="1"/>
</dbReference>
<dbReference type="SUPFAM" id="SSF53474">
    <property type="entry name" value="alpha/beta-Hydrolases"/>
    <property type="match status" value="1"/>
</dbReference>
<dbReference type="Proteomes" id="UP000094224">
    <property type="component" value="Unassembled WGS sequence"/>
</dbReference>
<proteinExistence type="predicted"/>
<dbReference type="InterPro" id="IPR000073">
    <property type="entry name" value="AB_hydrolase_1"/>
</dbReference>
<dbReference type="Pfam" id="PF00561">
    <property type="entry name" value="Abhydrolase_1"/>
    <property type="match status" value="1"/>
</dbReference>
<dbReference type="PANTHER" id="PTHR43689:SF8">
    <property type="entry name" value="ALPHA_BETA-HYDROLASES SUPERFAMILY PROTEIN"/>
    <property type="match status" value="1"/>
</dbReference>
<dbReference type="RefSeq" id="WP_069398865.1">
    <property type="nucleotide sequence ID" value="NZ_MIHC01000003.1"/>
</dbReference>
<evidence type="ECO:0000313" key="2">
    <source>
        <dbReference type="EMBL" id="ODR10129.1"/>
    </source>
</evidence>
<dbReference type="PRINTS" id="PR00111">
    <property type="entry name" value="ABHYDROLASE"/>
</dbReference>
<dbReference type="InterPro" id="IPR029058">
    <property type="entry name" value="AB_hydrolase_fold"/>
</dbReference>
<keyword evidence="3" id="KW-1185">Reference proteome</keyword>
<evidence type="ECO:0000313" key="3">
    <source>
        <dbReference type="Proteomes" id="UP000094224"/>
    </source>
</evidence>
<sequence length="291" mass="31265">MTDGLTSTTTSITDINGNRARIRVAGAETAPPVLMLHGLGRSLEDWCSQHDLLSAYRTIAVDMPGFGYSTPPKAPMSVDVLAQGVIGITDRIIGERQLCVIGNSLGGAVALQLLVNHPDRVASLVLVDAAGFGRKVHPLIRMLATPVIGSFAAKHPNRFSAALTERLCCADPELVTQQRIDQTLAIARTAAHSDALHQTARFIASPIGMRSGWRNELLARATSHTCPTLVVWGGRDRILPPTQLAAAHRALPDTETHIFEGVGHMPQLECPEAFAAVVSNFLTRSRRTLPN</sequence>
<dbReference type="GO" id="GO:0003824">
    <property type="term" value="F:catalytic activity"/>
    <property type="evidence" value="ECO:0007669"/>
    <property type="project" value="UniProtKB-ARBA"/>
</dbReference>
<dbReference type="Gene3D" id="3.40.50.1820">
    <property type="entry name" value="alpha/beta hydrolase"/>
    <property type="match status" value="1"/>
</dbReference>
<evidence type="ECO:0000259" key="1">
    <source>
        <dbReference type="Pfam" id="PF00561"/>
    </source>
</evidence>
<protein>
    <recommendedName>
        <fullName evidence="1">AB hydrolase-1 domain-containing protein</fullName>
    </recommendedName>
</protein>
<organism evidence="2 3">
    <name type="scientific">Mycobacterium sherrisii</name>
    <dbReference type="NCBI Taxonomy" id="243061"/>
    <lineage>
        <taxon>Bacteria</taxon>
        <taxon>Bacillati</taxon>
        <taxon>Actinomycetota</taxon>
        <taxon>Actinomycetes</taxon>
        <taxon>Mycobacteriales</taxon>
        <taxon>Mycobacteriaceae</taxon>
        <taxon>Mycobacterium</taxon>
        <taxon>Mycobacterium simiae complex</taxon>
    </lineage>
</organism>
<dbReference type="AlphaFoldDB" id="A0A1E3T6L8"/>
<dbReference type="EMBL" id="MIHC01000003">
    <property type="protein sequence ID" value="ODR10129.1"/>
    <property type="molecule type" value="Genomic_DNA"/>
</dbReference>
<accession>A0A1E3T6L8</accession>